<evidence type="ECO:0000313" key="4">
    <source>
        <dbReference type="Proteomes" id="UP000319143"/>
    </source>
</evidence>
<dbReference type="AlphaFoldDB" id="A0A5C6DWQ0"/>
<dbReference type="Proteomes" id="UP000319143">
    <property type="component" value="Unassembled WGS sequence"/>
</dbReference>
<evidence type="ECO:0000256" key="1">
    <source>
        <dbReference type="SAM" id="MobiDB-lite"/>
    </source>
</evidence>
<organism evidence="3 4">
    <name type="scientific">Novipirellula artificiosorum</name>
    <dbReference type="NCBI Taxonomy" id="2528016"/>
    <lineage>
        <taxon>Bacteria</taxon>
        <taxon>Pseudomonadati</taxon>
        <taxon>Planctomycetota</taxon>
        <taxon>Planctomycetia</taxon>
        <taxon>Pirellulales</taxon>
        <taxon>Pirellulaceae</taxon>
        <taxon>Novipirellula</taxon>
    </lineage>
</organism>
<dbReference type="EMBL" id="SJPV01000001">
    <property type="protein sequence ID" value="TWU41843.1"/>
    <property type="molecule type" value="Genomic_DNA"/>
</dbReference>
<dbReference type="OrthoDB" id="263121at2"/>
<feature type="transmembrane region" description="Helical" evidence="2">
    <location>
        <begin position="34"/>
        <end position="58"/>
    </location>
</feature>
<dbReference type="RefSeq" id="WP_146524005.1">
    <property type="nucleotide sequence ID" value="NZ_SJPV01000001.1"/>
</dbReference>
<feature type="region of interest" description="Disordered" evidence="1">
    <location>
        <begin position="1"/>
        <end position="28"/>
    </location>
</feature>
<accession>A0A5C6DWQ0</accession>
<keyword evidence="2" id="KW-0812">Transmembrane</keyword>
<keyword evidence="2" id="KW-1133">Transmembrane helix</keyword>
<keyword evidence="2" id="KW-0472">Membrane</keyword>
<sequence length="241" mass="26532">MTDPRPSTPASSDEPNADSLEQAPRDQGPGWMPAILAATLLMAIVGFITCGVSTWVLFQKRGELAVRTLRGSFIPAIEQSRIAPDEKLGLVDQLGAFADELERGEHENWQAAGVMQRLQRLPVLQWGEIAVIEAFVDDQFEGDAKANALKQLSRLRRSAELTQSTAFDFEDLLGPAHQPDARNPYGRRLIEPLTTEAVAEVVDRARLVADRAAVPDQSFEDIRIDLIVKSEIEKGIAEGTY</sequence>
<protein>
    <submittedName>
        <fullName evidence="3">Uncharacterized protein</fullName>
    </submittedName>
</protein>
<evidence type="ECO:0000313" key="3">
    <source>
        <dbReference type="EMBL" id="TWU41843.1"/>
    </source>
</evidence>
<name>A0A5C6DWQ0_9BACT</name>
<comment type="caution">
    <text evidence="3">The sequence shown here is derived from an EMBL/GenBank/DDBJ whole genome shotgun (WGS) entry which is preliminary data.</text>
</comment>
<keyword evidence="4" id="KW-1185">Reference proteome</keyword>
<gene>
    <name evidence="3" type="ORF">Poly41_01350</name>
</gene>
<proteinExistence type="predicted"/>
<evidence type="ECO:0000256" key="2">
    <source>
        <dbReference type="SAM" id="Phobius"/>
    </source>
</evidence>
<reference evidence="3 4" key="1">
    <citation type="submission" date="2019-02" db="EMBL/GenBank/DDBJ databases">
        <title>Deep-cultivation of Planctomycetes and their phenomic and genomic characterization uncovers novel biology.</title>
        <authorList>
            <person name="Wiegand S."/>
            <person name="Jogler M."/>
            <person name="Boedeker C."/>
            <person name="Pinto D."/>
            <person name="Vollmers J."/>
            <person name="Rivas-Marin E."/>
            <person name="Kohn T."/>
            <person name="Peeters S.H."/>
            <person name="Heuer A."/>
            <person name="Rast P."/>
            <person name="Oberbeckmann S."/>
            <person name="Bunk B."/>
            <person name="Jeske O."/>
            <person name="Meyerdierks A."/>
            <person name="Storesund J.E."/>
            <person name="Kallscheuer N."/>
            <person name="Luecker S."/>
            <person name="Lage O.M."/>
            <person name="Pohl T."/>
            <person name="Merkel B.J."/>
            <person name="Hornburger P."/>
            <person name="Mueller R.-W."/>
            <person name="Bruemmer F."/>
            <person name="Labrenz M."/>
            <person name="Spormann A.M."/>
            <person name="Op Den Camp H."/>
            <person name="Overmann J."/>
            <person name="Amann R."/>
            <person name="Jetten M.S.M."/>
            <person name="Mascher T."/>
            <person name="Medema M.H."/>
            <person name="Devos D.P."/>
            <person name="Kaster A.-K."/>
            <person name="Ovreas L."/>
            <person name="Rohde M."/>
            <person name="Galperin M.Y."/>
            <person name="Jogler C."/>
        </authorList>
    </citation>
    <scope>NUCLEOTIDE SEQUENCE [LARGE SCALE GENOMIC DNA]</scope>
    <source>
        <strain evidence="3 4">Poly41</strain>
    </source>
</reference>